<dbReference type="InterPro" id="IPR045146">
    <property type="entry name" value="SF3A1"/>
</dbReference>
<evidence type="ECO:0000256" key="4">
    <source>
        <dbReference type="ARBA" id="ARBA00022737"/>
    </source>
</evidence>
<dbReference type="SUPFAM" id="SSF54236">
    <property type="entry name" value="Ubiquitin-like"/>
    <property type="match status" value="1"/>
</dbReference>
<evidence type="ECO:0000256" key="1">
    <source>
        <dbReference type="ARBA" id="ARBA00004123"/>
    </source>
</evidence>
<keyword evidence="11" id="KW-1185">Reference proteome</keyword>
<feature type="region of interest" description="Disordered" evidence="7">
    <location>
        <begin position="399"/>
        <end position="470"/>
    </location>
</feature>
<dbReference type="SUPFAM" id="SSF109905">
    <property type="entry name" value="Surp module (SWAP domain)"/>
    <property type="match status" value="1"/>
</dbReference>
<dbReference type="InterPro" id="IPR035967">
    <property type="entry name" value="SWAP/Surp_sf"/>
</dbReference>
<keyword evidence="3" id="KW-0747">Spliceosome</keyword>
<dbReference type="PROSITE" id="PS50128">
    <property type="entry name" value="SURP"/>
    <property type="match status" value="1"/>
</dbReference>
<dbReference type="CDD" id="cd01800">
    <property type="entry name" value="Ubl_SF3a120"/>
    <property type="match status" value="1"/>
</dbReference>
<evidence type="ECO:0000313" key="10">
    <source>
        <dbReference type="EMBL" id="KAF5843032.1"/>
    </source>
</evidence>
<dbReference type="InterPro" id="IPR000626">
    <property type="entry name" value="Ubiquitin-like_dom"/>
</dbReference>
<dbReference type="SMART" id="SM00648">
    <property type="entry name" value="SWAP"/>
    <property type="match status" value="1"/>
</dbReference>
<dbReference type="Gene3D" id="1.10.10.790">
    <property type="entry name" value="Surp module"/>
    <property type="match status" value="1"/>
</dbReference>
<evidence type="ECO:0000259" key="8">
    <source>
        <dbReference type="PROSITE" id="PS50053"/>
    </source>
</evidence>
<evidence type="ECO:0000256" key="6">
    <source>
        <dbReference type="ARBA" id="ARBA00023242"/>
    </source>
</evidence>
<accession>A0ABQ7H853</accession>
<dbReference type="PROSITE" id="PS50053">
    <property type="entry name" value="UBIQUITIN_2"/>
    <property type="match status" value="1"/>
</dbReference>
<dbReference type="PANTHER" id="PTHR15316:SF1">
    <property type="entry name" value="SPLICING FACTOR 3A SUBUNIT 1"/>
    <property type="match status" value="1"/>
</dbReference>
<reference evidence="10" key="1">
    <citation type="submission" date="2017-08" db="EMBL/GenBank/DDBJ databases">
        <authorList>
            <person name="Polle J.E."/>
            <person name="Barry K."/>
            <person name="Cushman J."/>
            <person name="Schmutz J."/>
            <person name="Tran D."/>
            <person name="Hathwaick L.T."/>
            <person name="Yim W.C."/>
            <person name="Jenkins J."/>
            <person name="Mckie-Krisberg Z.M."/>
            <person name="Prochnik S."/>
            <person name="Lindquist E."/>
            <person name="Dockter R.B."/>
            <person name="Adam C."/>
            <person name="Molina H."/>
            <person name="Bunkerborg J."/>
            <person name="Jin E."/>
            <person name="Buchheim M."/>
            <person name="Magnuson J."/>
        </authorList>
    </citation>
    <scope>NUCLEOTIDE SEQUENCE</scope>
    <source>
        <strain evidence="10">CCAP 19/18</strain>
    </source>
</reference>
<dbReference type="Gene3D" id="3.10.20.90">
    <property type="entry name" value="Phosphatidylinositol 3-kinase Catalytic Subunit, Chain A, domain 1"/>
    <property type="match status" value="1"/>
</dbReference>
<dbReference type="Proteomes" id="UP000815325">
    <property type="component" value="Unassembled WGS sequence"/>
</dbReference>
<dbReference type="SMART" id="SM00213">
    <property type="entry name" value="UBQ"/>
    <property type="match status" value="1"/>
</dbReference>
<organism evidence="10 11">
    <name type="scientific">Dunaliella salina</name>
    <name type="common">Green alga</name>
    <name type="synonym">Protococcus salinus</name>
    <dbReference type="NCBI Taxonomy" id="3046"/>
    <lineage>
        <taxon>Eukaryota</taxon>
        <taxon>Viridiplantae</taxon>
        <taxon>Chlorophyta</taxon>
        <taxon>core chlorophytes</taxon>
        <taxon>Chlorophyceae</taxon>
        <taxon>CS clade</taxon>
        <taxon>Chlamydomonadales</taxon>
        <taxon>Dunaliellaceae</taxon>
        <taxon>Dunaliella</taxon>
    </lineage>
</organism>
<evidence type="ECO:0000256" key="5">
    <source>
        <dbReference type="ARBA" id="ARBA00023187"/>
    </source>
</evidence>
<evidence type="ECO:0000313" key="11">
    <source>
        <dbReference type="Proteomes" id="UP000815325"/>
    </source>
</evidence>
<evidence type="ECO:0000256" key="3">
    <source>
        <dbReference type="ARBA" id="ARBA00022728"/>
    </source>
</evidence>
<evidence type="ECO:0000259" key="9">
    <source>
        <dbReference type="PROSITE" id="PS50128"/>
    </source>
</evidence>
<gene>
    <name evidence="10" type="ORF">DUNSADRAFT_3161</name>
</gene>
<feature type="domain" description="SURP motif" evidence="9">
    <location>
        <begin position="212"/>
        <end position="254"/>
    </location>
</feature>
<feature type="compositionally biased region" description="Pro residues" evidence="7">
    <location>
        <begin position="403"/>
        <end position="431"/>
    </location>
</feature>
<keyword evidence="2" id="KW-0507">mRNA processing</keyword>
<feature type="compositionally biased region" description="Low complexity" evidence="7">
    <location>
        <begin position="8"/>
        <end position="17"/>
    </location>
</feature>
<feature type="compositionally biased region" description="Low complexity" evidence="7">
    <location>
        <begin position="608"/>
        <end position="621"/>
    </location>
</feature>
<dbReference type="InterPro" id="IPR000061">
    <property type="entry name" value="Surp"/>
</dbReference>
<feature type="region of interest" description="Disordered" evidence="7">
    <location>
        <begin position="608"/>
        <end position="653"/>
    </location>
</feature>
<dbReference type="InterPro" id="IPR029071">
    <property type="entry name" value="Ubiquitin-like_domsf"/>
</dbReference>
<feature type="region of interest" description="Disordered" evidence="7">
    <location>
        <begin position="1"/>
        <end position="34"/>
    </location>
</feature>
<comment type="caution">
    <text evidence="10">The sequence shown here is derived from an EMBL/GenBank/DDBJ whole genome shotgun (WGS) entry which is preliminary data.</text>
</comment>
<proteinExistence type="predicted"/>
<dbReference type="InterPro" id="IPR035563">
    <property type="entry name" value="SF3As1_ubi"/>
</dbReference>
<dbReference type="Pfam" id="PF01805">
    <property type="entry name" value="Surp"/>
    <property type="match status" value="1"/>
</dbReference>
<sequence>MANEQVSANGPANGPANQAIVVSDKAQQPNGEAGSQIVVSSEVRTAGFNLEEVKKLATQTKAIGVILPPPDIRAIVDKTAQFVAKHVPGAVPFQCDVNDERGMGSAVRIKNFSETKDGQAPKDQGPQATQQAAEKITSQLPQPVPHALAKLEKPDDEMYTVGWGLCAAFSMFQITLQAPQPVPHALAKLEKPDDEMYTVHVPEGLSVLELDTIKLAAQFVARNGKSFLTGLSSREHTSPAFAFLRPTHSLFGFFTGLCDAYSRCLMPPKGTKDKLAVDSKDAKTSLLARATKRLEWERVREKEVKDAEIEAEKERAAYQSIDWHDFVVVEMIEFYDDEDEELPPPLTLKDVITMNKARAYADEEEKAASEVQAEAKEKVQPMNEEERNLVAQAAAVTLGGPQQQPPPQPPQQPPPQQAPAPAAPAPAPAPAPGITSAPETAEEPAPAPPQPAAPAEDVEMDVDMEEEEEEPIKVVKNYVRPAPTGMRMLHGQVYDPTKFAVSPITGELVAINEMEEHMRVSLIDPKWKEQREAMISRIKDTTKANDEEVTSNLMGLVNTRPDIFGSTEEEVTQVVSESIREKLTSGTQRPVAWDGFTQRGPELAQQVANIQQNRQQQQAQQPRPPFMPQQQQQGPGVIPRPGMQTGMPNPPMGMGAVAAARQAQMAGGMPQQMQQRMPPMPGMPPMPPPGGAPMLPREAPPPMPGDQPDAKRARTGGLADEFVLQPEDEFLQAHSGPSKVRVQCPELEGNEKLIGQLLEVEVASLQDTVGELKERLAGVLGLAASRQKISRDGVGFLKDEFSLAHYNVAPDVILQLGAKDRGKGRK</sequence>
<feature type="region of interest" description="Disordered" evidence="7">
    <location>
        <begin position="112"/>
        <end position="131"/>
    </location>
</feature>
<feature type="compositionally biased region" description="Basic and acidic residues" evidence="7">
    <location>
        <begin position="373"/>
        <end position="384"/>
    </location>
</feature>
<keyword evidence="4" id="KW-0677">Repeat</keyword>
<feature type="domain" description="Ubiquitin-like" evidence="8">
    <location>
        <begin position="766"/>
        <end position="823"/>
    </location>
</feature>
<feature type="compositionally biased region" description="Low complexity" evidence="7">
    <location>
        <begin position="628"/>
        <end position="641"/>
    </location>
</feature>
<evidence type="ECO:0000256" key="7">
    <source>
        <dbReference type="SAM" id="MobiDB-lite"/>
    </source>
</evidence>
<feature type="compositionally biased region" description="Acidic residues" evidence="7">
    <location>
        <begin position="456"/>
        <end position="470"/>
    </location>
</feature>
<comment type="subcellular location">
    <subcellularLocation>
        <location evidence="1">Nucleus</location>
    </subcellularLocation>
</comment>
<evidence type="ECO:0000256" key="2">
    <source>
        <dbReference type="ARBA" id="ARBA00022664"/>
    </source>
</evidence>
<protein>
    <submittedName>
        <fullName evidence="10">Pre-mRNA splicing factor PRP21 like protein-domain-containing protein</fullName>
    </submittedName>
</protein>
<dbReference type="PANTHER" id="PTHR15316">
    <property type="entry name" value="SPLICEOSOME ASSOCIATED PROTEIN 114/SWAP SPLICING FACTOR-RELATED"/>
    <property type="match status" value="1"/>
</dbReference>
<dbReference type="Pfam" id="PF12230">
    <property type="entry name" value="PRP21_like_P"/>
    <property type="match status" value="1"/>
</dbReference>
<keyword evidence="6" id="KW-0539">Nucleus</keyword>
<keyword evidence="5" id="KW-0508">mRNA splicing</keyword>
<name>A0ABQ7H853_DUNSA</name>
<feature type="region of interest" description="Disordered" evidence="7">
    <location>
        <begin position="363"/>
        <end position="384"/>
    </location>
</feature>
<dbReference type="InterPro" id="IPR022030">
    <property type="entry name" value="SF3A1_dom"/>
</dbReference>
<dbReference type="EMBL" id="MU069450">
    <property type="protein sequence ID" value="KAF5843032.1"/>
    <property type="molecule type" value="Genomic_DNA"/>
</dbReference>